<dbReference type="PANTHER" id="PTHR22789">
    <property type="entry name" value="FUCULOSE PHOSPHATE ALDOLASE"/>
    <property type="match status" value="1"/>
</dbReference>
<dbReference type="GO" id="GO:0046872">
    <property type="term" value="F:metal ion binding"/>
    <property type="evidence" value="ECO:0007669"/>
    <property type="project" value="UniProtKB-KW"/>
</dbReference>
<dbReference type="EMBL" id="JACOMF010000023">
    <property type="protein sequence ID" value="MBC4017164.1"/>
    <property type="molecule type" value="Genomic_DNA"/>
</dbReference>
<dbReference type="Pfam" id="PF00596">
    <property type="entry name" value="Aldolase_II"/>
    <property type="match status" value="1"/>
</dbReference>
<evidence type="ECO:0000259" key="3">
    <source>
        <dbReference type="SMART" id="SM01007"/>
    </source>
</evidence>
<dbReference type="PANTHER" id="PTHR22789:SF0">
    <property type="entry name" value="3-OXO-TETRONATE 4-PHOSPHATE DECARBOXYLASE-RELATED"/>
    <property type="match status" value="1"/>
</dbReference>
<accession>A0A9X0R0B7</accession>
<evidence type="ECO:0000313" key="4">
    <source>
        <dbReference type="EMBL" id="MBC4017164.1"/>
    </source>
</evidence>
<dbReference type="InterPro" id="IPR001303">
    <property type="entry name" value="Aldolase_II/adducin_N"/>
</dbReference>
<organism evidence="4 5">
    <name type="scientific">Siccirubricoccus deserti</name>
    <dbReference type="NCBI Taxonomy" id="2013562"/>
    <lineage>
        <taxon>Bacteria</taxon>
        <taxon>Pseudomonadati</taxon>
        <taxon>Pseudomonadota</taxon>
        <taxon>Alphaproteobacteria</taxon>
        <taxon>Acetobacterales</taxon>
        <taxon>Roseomonadaceae</taxon>
        <taxon>Siccirubricoccus</taxon>
    </lineage>
</organism>
<reference evidence="4" key="1">
    <citation type="submission" date="2020-08" db="EMBL/GenBank/DDBJ databases">
        <authorList>
            <person name="Hu Y."/>
            <person name="Nguyen S.V."/>
            <person name="Li F."/>
            <person name="Fanning S."/>
        </authorList>
    </citation>
    <scope>NUCLEOTIDE SEQUENCE</scope>
    <source>
        <strain evidence="4">SYSU D8009</strain>
    </source>
</reference>
<proteinExistence type="predicted"/>
<dbReference type="InterPro" id="IPR036409">
    <property type="entry name" value="Aldolase_II/adducin_N_sf"/>
</dbReference>
<dbReference type="RefSeq" id="WP_186771921.1">
    <property type="nucleotide sequence ID" value="NZ_JACOMF010000023.1"/>
</dbReference>
<dbReference type="GO" id="GO:0019323">
    <property type="term" value="P:pentose catabolic process"/>
    <property type="evidence" value="ECO:0007669"/>
    <property type="project" value="TreeGrafter"/>
</dbReference>
<dbReference type="InterPro" id="IPR050197">
    <property type="entry name" value="Aldolase_class_II_sugar_metab"/>
</dbReference>
<name>A0A9X0R0B7_9PROT</name>
<evidence type="ECO:0000256" key="2">
    <source>
        <dbReference type="ARBA" id="ARBA00023239"/>
    </source>
</evidence>
<dbReference type="Proteomes" id="UP000600101">
    <property type="component" value="Unassembled WGS sequence"/>
</dbReference>
<dbReference type="GO" id="GO:0005829">
    <property type="term" value="C:cytosol"/>
    <property type="evidence" value="ECO:0007669"/>
    <property type="project" value="TreeGrafter"/>
</dbReference>
<dbReference type="SUPFAM" id="SSF53639">
    <property type="entry name" value="AraD/HMP-PK domain-like"/>
    <property type="match status" value="1"/>
</dbReference>
<dbReference type="SMART" id="SM01007">
    <property type="entry name" value="Aldolase_II"/>
    <property type="match status" value="1"/>
</dbReference>
<feature type="domain" description="Class II aldolase/adducin N-terminal" evidence="3">
    <location>
        <begin position="9"/>
        <end position="184"/>
    </location>
</feature>
<keyword evidence="1" id="KW-0479">Metal-binding</keyword>
<keyword evidence="2" id="KW-0456">Lyase</keyword>
<dbReference type="Gene3D" id="3.40.225.10">
    <property type="entry name" value="Class II aldolase/adducin N-terminal domain"/>
    <property type="match status" value="1"/>
</dbReference>
<protein>
    <submittedName>
        <fullName evidence="4">Class II aldolase/adducin family protein</fullName>
    </submittedName>
</protein>
<evidence type="ECO:0000313" key="5">
    <source>
        <dbReference type="Proteomes" id="UP000600101"/>
    </source>
</evidence>
<dbReference type="GO" id="GO:0016832">
    <property type="term" value="F:aldehyde-lyase activity"/>
    <property type="evidence" value="ECO:0007669"/>
    <property type="project" value="TreeGrafter"/>
</dbReference>
<sequence length="215" mass="22110">MAEAAAAAEALVAAAQALDSLGFMPSKSGNLSLRTPRGFLITPAALPYAETTTADLVEVAPDGTVLAGHRRPSSEWRLHAGIYAARPEAGAVVHTHSPFATALSCARQGLPAFHYMIALGGGADIRCSAYATFGTAALAEACVAALEGRRAALLANHGVVALGATLAGARSLAMEVENLARQYLALRAAGLVPVLLTEAELREVFAQFGDYGRLG</sequence>
<evidence type="ECO:0000256" key="1">
    <source>
        <dbReference type="ARBA" id="ARBA00022723"/>
    </source>
</evidence>
<gene>
    <name evidence="4" type="ORF">H7965_17770</name>
</gene>
<dbReference type="AlphaFoldDB" id="A0A9X0R0B7"/>
<keyword evidence="5" id="KW-1185">Reference proteome</keyword>
<comment type="caution">
    <text evidence="4">The sequence shown here is derived from an EMBL/GenBank/DDBJ whole genome shotgun (WGS) entry which is preliminary data.</text>
</comment>